<evidence type="ECO:0000313" key="2">
    <source>
        <dbReference type="Proteomes" id="UP000250140"/>
    </source>
</evidence>
<proteinExistence type="predicted"/>
<protein>
    <submittedName>
        <fullName evidence="1">Uncharacterized protein</fullName>
    </submittedName>
</protein>
<evidence type="ECO:0000313" key="1">
    <source>
        <dbReference type="EMBL" id="OCL12115.1"/>
    </source>
</evidence>
<dbReference type="GO" id="GO:0031047">
    <property type="term" value="P:regulatory ncRNA-mediated gene silencing"/>
    <property type="evidence" value="ECO:0007669"/>
    <property type="project" value="InterPro"/>
</dbReference>
<organism evidence="1 2">
    <name type="scientific">Glonium stellatum</name>
    <dbReference type="NCBI Taxonomy" id="574774"/>
    <lineage>
        <taxon>Eukaryota</taxon>
        <taxon>Fungi</taxon>
        <taxon>Dikarya</taxon>
        <taxon>Ascomycota</taxon>
        <taxon>Pezizomycotina</taxon>
        <taxon>Dothideomycetes</taxon>
        <taxon>Pleosporomycetidae</taxon>
        <taxon>Gloniales</taxon>
        <taxon>Gloniaceae</taxon>
        <taxon>Glonium</taxon>
    </lineage>
</organism>
<sequence>MYDQRVSFVERIEIAIQRFKQKRRMHEIYSQVFNKWMKFGGVDSAPRQFNGRLTEEEMEGRDAGEIARMMATHQVDWDREDEELWVVDFEGVAKAFLSSYYPASFSYTTPEVHRTTQVLRAFYNYLLHHDVCPEHAASILA</sequence>
<reference evidence="1 2" key="1">
    <citation type="journal article" date="2016" name="Nat. Commun.">
        <title>Ectomycorrhizal ecology is imprinted in the genome of the dominant symbiotic fungus Cenococcum geophilum.</title>
        <authorList>
            <consortium name="DOE Joint Genome Institute"/>
            <person name="Peter M."/>
            <person name="Kohler A."/>
            <person name="Ohm R.A."/>
            <person name="Kuo A."/>
            <person name="Krutzmann J."/>
            <person name="Morin E."/>
            <person name="Arend M."/>
            <person name="Barry K.W."/>
            <person name="Binder M."/>
            <person name="Choi C."/>
            <person name="Clum A."/>
            <person name="Copeland A."/>
            <person name="Grisel N."/>
            <person name="Haridas S."/>
            <person name="Kipfer T."/>
            <person name="LaButti K."/>
            <person name="Lindquist E."/>
            <person name="Lipzen A."/>
            <person name="Maire R."/>
            <person name="Meier B."/>
            <person name="Mihaltcheva S."/>
            <person name="Molinier V."/>
            <person name="Murat C."/>
            <person name="Poggeler S."/>
            <person name="Quandt C.A."/>
            <person name="Sperisen C."/>
            <person name="Tritt A."/>
            <person name="Tisserant E."/>
            <person name="Crous P.W."/>
            <person name="Henrissat B."/>
            <person name="Nehls U."/>
            <person name="Egli S."/>
            <person name="Spatafora J.W."/>
            <person name="Grigoriev I.V."/>
            <person name="Martin F.M."/>
        </authorList>
    </citation>
    <scope>NUCLEOTIDE SEQUENCE [LARGE SCALE GENOMIC DNA]</scope>
    <source>
        <strain evidence="1 2">CBS 207.34</strain>
    </source>
</reference>
<feature type="non-terminal residue" evidence="1">
    <location>
        <position position="141"/>
    </location>
</feature>
<dbReference type="GO" id="GO:0033167">
    <property type="term" value="C:ARC complex"/>
    <property type="evidence" value="ECO:0007669"/>
    <property type="project" value="InterPro"/>
</dbReference>
<dbReference type="EMBL" id="KV748922">
    <property type="protein sequence ID" value="OCL12115.1"/>
    <property type="molecule type" value="Genomic_DNA"/>
</dbReference>
<accession>A0A8E2F7R9</accession>
<dbReference type="Pfam" id="PF09692">
    <property type="entry name" value="Arb1"/>
    <property type="match status" value="1"/>
</dbReference>
<keyword evidence="2" id="KW-1185">Reference proteome</keyword>
<name>A0A8E2F7R9_9PEZI</name>
<dbReference type="InterPro" id="IPR018606">
    <property type="entry name" value="Arb1"/>
</dbReference>
<dbReference type="OrthoDB" id="435402at2759"/>
<gene>
    <name evidence="1" type="ORF">AOQ84DRAFT_352690</name>
</gene>
<dbReference type="Proteomes" id="UP000250140">
    <property type="component" value="Unassembled WGS sequence"/>
</dbReference>
<dbReference type="AlphaFoldDB" id="A0A8E2F7R9"/>